<feature type="compositionally biased region" description="Polar residues" evidence="1">
    <location>
        <begin position="56"/>
        <end position="71"/>
    </location>
</feature>
<dbReference type="RefSeq" id="WP_157588564.1">
    <property type="nucleotide sequence ID" value="NZ_WPIN01000013.1"/>
</dbReference>
<name>A0A7K1SJT5_9BACT</name>
<feature type="compositionally biased region" description="Low complexity" evidence="1">
    <location>
        <begin position="33"/>
        <end position="45"/>
    </location>
</feature>
<dbReference type="EMBL" id="WPIN01000013">
    <property type="protein sequence ID" value="MVM33846.1"/>
    <property type="molecule type" value="Genomic_DNA"/>
</dbReference>
<proteinExistence type="predicted"/>
<feature type="region of interest" description="Disordered" evidence="1">
    <location>
        <begin position="26"/>
        <end position="71"/>
    </location>
</feature>
<evidence type="ECO:0000256" key="2">
    <source>
        <dbReference type="SAM" id="SignalP"/>
    </source>
</evidence>
<organism evidence="3 4">
    <name type="scientific">Spirosoma arboris</name>
    <dbReference type="NCBI Taxonomy" id="2682092"/>
    <lineage>
        <taxon>Bacteria</taxon>
        <taxon>Pseudomonadati</taxon>
        <taxon>Bacteroidota</taxon>
        <taxon>Cytophagia</taxon>
        <taxon>Cytophagales</taxon>
        <taxon>Cytophagaceae</taxon>
        <taxon>Spirosoma</taxon>
    </lineage>
</organism>
<gene>
    <name evidence="3" type="ORF">GO755_27670</name>
</gene>
<sequence>MKRFLYVPLFFFVGLLACQKATEAVNPVNTNKPSDTTTHTSPTHSGVVYEHGTPVGQPTQKTIGPQGGTMTSADGTLAMTIPAGAVSKATTFTMQPVKPTLPGLIGEQSFRLLPEGQTFAQPITLQYHYDADSLDGTSAQALFMAYQDSDGYWNALPKTALDETAQTLTVSTKHFSDWGAFAEYMLTASPDVIFPAQSSTLDIVGYGDDFSQPLHELDDAVKLAHQKTLEDPANIKNWRYAGSSGTLEVAKARTSATFWPSESVAKGKTVIKVDIYNIIPAEQSPRGSATGKVELLKTIRIEGAYFRATVNGKSSEGKVWHGLVTANQTSIGGLLVSGDYIDLAIGQTDLHPGRIAYAGDDATNLASTGNALATLEIDGDLTREYVSWYSPCEGEHLIPSSGYITIDEVKEFYGVTYVRGSFEVTTYWEEGECPDVKLDKKTISGEFRVQLKKK</sequence>
<keyword evidence="4" id="KW-1185">Reference proteome</keyword>
<accession>A0A7K1SJT5</accession>
<reference evidence="3 4" key="1">
    <citation type="submission" date="2019-12" db="EMBL/GenBank/DDBJ databases">
        <title>Spirosoma sp. HMF4905 genome sequencing and assembly.</title>
        <authorList>
            <person name="Kang H."/>
            <person name="Cha I."/>
            <person name="Kim H."/>
            <person name="Joh K."/>
        </authorList>
    </citation>
    <scope>NUCLEOTIDE SEQUENCE [LARGE SCALE GENOMIC DNA]</scope>
    <source>
        <strain evidence="3 4">HMF4905</strain>
    </source>
</reference>
<dbReference type="AlphaFoldDB" id="A0A7K1SJT5"/>
<evidence type="ECO:0000313" key="3">
    <source>
        <dbReference type="EMBL" id="MVM33846.1"/>
    </source>
</evidence>
<evidence type="ECO:0000256" key="1">
    <source>
        <dbReference type="SAM" id="MobiDB-lite"/>
    </source>
</evidence>
<feature type="signal peptide" evidence="2">
    <location>
        <begin position="1"/>
        <end position="23"/>
    </location>
</feature>
<dbReference type="PROSITE" id="PS51257">
    <property type="entry name" value="PROKAR_LIPOPROTEIN"/>
    <property type="match status" value="1"/>
</dbReference>
<comment type="caution">
    <text evidence="3">The sequence shown here is derived from an EMBL/GenBank/DDBJ whole genome shotgun (WGS) entry which is preliminary data.</text>
</comment>
<feature type="chain" id="PRO_5029541406" description="ZU5 domain-containing protein" evidence="2">
    <location>
        <begin position="24"/>
        <end position="454"/>
    </location>
</feature>
<evidence type="ECO:0008006" key="5">
    <source>
        <dbReference type="Google" id="ProtNLM"/>
    </source>
</evidence>
<evidence type="ECO:0000313" key="4">
    <source>
        <dbReference type="Proteomes" id="UP000436006"/>
    </source>
</evidence>
<protein>
    <recommendedName>
        <fullName evidence="5">ZU5 domain-containing protein</fullName>
    </recommendedName>
</protein>
<dbReference type="Proteomes" id="UP000436006">
    <property type="component" value="Unassembled WGS sequence"/>
</dbReference>
<keyword evidence="2" id="KW-0732">Signal</keyword>
<dbReference type="Gene3D" id="2.60.220.30">
    <property type="match status" value="1"/>
</dbReference>